<name>A0A494TLZ7_SPHPE</name>
<evidence type="ECO:0000313" key="3">
    <source>
        <dbReference type="Proteomes" id="UP000276254"/>
    </source>
</evidence>
<keyword evidence="3" id="KW-1185">Reference proteome</keyword>
<feature type="domain" description="AB hydrolase-1" evidence="1">
    <location>
        <begin position="29"/>
        <end position="262"/>
    </location>
</feature>
<dbReference type="InterPro" id="IPR050228">
    <property type="entry name" value="Carboxylesterase_BioH"/>
</dbReference>
<dbReference type="PANTHER" id="PTHR43194">
    <property type="entry name" value="HYDROLASE ALPHA/BETA FOLD FAMILY"/>
    <property type="match status" value="1"/>
</dbReference>
<dbReference type="GO" id="GO:0016787">
    <property type="term" value="F:hydrolase activity"/>
    <property type="evidence" value="ECO:0007669"/>
    <property type="project" value="UniProtKB-KW"/>
</dbReference>
<organism evidence="2 3">
    <name type="scientific">Sphingomonas paeninsulae</name>
    <dbReference type="NCBI Taxonomy" id="2319844"/>
    <lineage>
        <taxon>Bacteria</taxon>
        <taxon>Pseudomonadati</taxon>
        <taxon>Pseudomonadota</taxon>
        <taxon>Alphaproteobacteria</taxon>
        <taxon>Sphingomonadales</taxon>
        <taxon>Sphingomonadaceae</taxon>
        <taxon>Sphingomonas</taxon>
    </lineage>
</organism>
<accession>A0A494TLZ7</accession>
<evidence type="ECO:0000313" key="2">
    <source>
        <dbReference type="EMBL" id="AYJ88053.1"/>
    </source>
</evidence>
<dbReference type="OrthoDB" id="9808398at2"/>
<dbReference type="SUPFAM" id="SSF53474">
    <property type="entry name" value="alpha/beta-Hydrolases"/>
    <property type="match status" value="1"/>
</dbReference>
<dbReference type="KEGG" id="spha:D3Y57_15600"/>
<dbReference type="Proteomes" id="UP000276254">
    <property type="component" value="Chromosome"/>
</dbReference>
<evidence type="ECO:0000259" key="1">
    <source>
        <dbReference type="Pfam" id="PF00561"/>
    </source>
</evidence>
<dbReference type="Pfam" id="PF00561">
    <property type="entry name" value="Abhydrolase_1"/>
    <property type="match status" value="1"/>
</dbReference>
<dbReference type="PANTHER" id="PTHR43194:SF2">
    <property type="entry name" value="PEROXISOMAL MEMBRANE PROTEIN LPX1"/>
    <property type="match status" value="1"/>
</dbReference>
<dbReference type="PRINTS" id="PR00111">
    <property type="entry name" value="ABHYDROLASE"/>
</dbReference>
<protein>
    <submittedName>
        <fullName evidence="2">Alpha/beta hydrolase</fullName>
    </submittedName>
</protein>
<dbReference type="Gene3D" id="3.40.50.1820">
    <property type="entry name" value="alpha/beta hydrolase"/>
    <property type="match status" value="1"/>
</dbReference>
<dbReference type="AlphaFoldDB" id="A0A494TLZ7"/>
<keyword evidence="2" id="KW-0378">Hydrolase</keyword>
<dbReference type="EMBL" id="CP032829">
    <property type="protein sequence ID" value="AYJ88053.1"/>
    <property type="molecule type" value="Genomic_DNA"/>
</dbReference>
<gene>
    <name evidence="2" type="ORF">D3Y57_15600</name>
</gene>
<reference evidence="2 3" key="1">
    <citation type="submission" date="2018-09" db="EMBL/GenBank/DDBJ databases">
        <title>Sphingomonas peninsula sp. nov., isolated from fildes peninsula, Antarctic soil.</title>
        <authorList>
            <person name="Yingchao G."/>
        </authorList>
    </citation>
    <scope>NUCLEOTIDE SEQUENCE [LARGE SCALE GENOMIC DNA]</scope>
    <source>
        <strain evidence="2 3">YZ-8</strain>
    </source>
</reference>
<sequence>MQAASIRDYTVRDGLKLFATHYGPEQGAPVLLLHGGGQARGSWAQSGEALAREGFRAIALDMRGHGDSDWSRDGRYALDAFADDLREVIATLDRPPVLIGASLGGLASLLAVGEVPEAPAAAVVLVDIVPWMEKRGGEQVVDFMRGTSGGFDTIEEAADAVSGYLPHRPRPERLDGLSRNLRKKVDGRWYWHWDPNFVRPQEGWDMDKINERLSDAAQAIRAPLMLLHGTNSEIVSAEGASRFRALLPDAEVAPIAGAHHMVVGDDNNAFLGAIVPFLRRVQPMAVA</sequence>
<dbReference type="InterPro" id="IPR029058">
    <property type="entry name" value="AB_hydrolase_fold"/>
</dbReference>
<dbReference type="InterPro" id="IPR000073">
    <property type="entry name" value="AB_hydrolase_1"/>
</dbReference>
<proteinExistence type="predicted"/>